<accession>A0ACC3CDC5</accession>
<evidence type="ECO:0000313" key="2">
    <source>
        <dbReference type="Proteomes" id="UP000798662"/>
    </source>
</evidence>
<sequence>MGICWANGERLVIANADGTLSEVLAGEARSPATTRLALAGHALFTRSDGAGLAECARAYRAALLEAAEGAEEAAEGGGGGEDASQLYAAHVVWEFCEAVYLSDDLDDEDDVATRLGHWYRSNYGDLHAATEAFHEAPDAPPSNGEDDEDEPEEEDGEDPDGDGNSPSRRSTDARLWRLVTRLVAAGSRPAAASLLAARLAAVDPPASPPHPLAIAAQLLEACPDVAPARARANGEWAAWQDSAAAWRESLASGALVPHPPLAALLTLLGGDPGAPAVTRLLGCWEEALLAHLAYGRGGSGGGGGGGGRRPGGGGGSTSVALAYGTVPPPPGGGTPVASVAAASAAACTAHPPPEGVCGGALTEAALGNPAEALLRLAASTATAWHSAHLGDLLLRAGALPNVPSALAPAGGGGGGGGGVGGMGRHAVATRDAFLTALATGLAWRPATWRIAVDYLSLLSAASPGAAAAGSLPSLIAGVPAADPGGGGEPALLKALSLASPAGRRRLAARAAASSAAAGNAAAEVYWLTRGGLHRRAVAAADAALRGALLAPADWDVGGLADRLLAAAAAGGVGGVVVALAHVAGVRDVYAHLDGGDGGGGGGGRRDVDAATAEADAAAGTAVVAAVLPSLPDGLRGVVAYDVARRSRQGLSADALYAVVAALEGEVTASAGGEGGRATGGLLAKRLAAQGDGSVADAVDALREGLLRQLAGQLLGGGG</sequence>
<dbReference type="Proteomes" id="UP000798662">
    <property type="component" value="Chromosome 3"/>
</dbReference>
<proteinExistence type="predicted"/>
<reference evidence="1" key="1">
    <citation type="submission" date="2019-11" db="EMBL/GenBank/DDBJ databases">
        <title>Nori genome reveals adaptations in red seaweeds to the harsh intertidal environment.</title>
        <authorList>
            <person name="Wang D."/>
            <person name="Mao Y."/>
        </authorList>
    </citation>
    <scope>NUCLEOTIDE SEQUENCE</scope>
    <source>
        <tissue evidence="1">Gametophyte</tissue>
    </source>
</reference>
<dbReference type="EMBL" id="CM020620">
    <property type="protein sequence ID" value="KAK1868075.1"/>
    <property type="molecule type" value="Genomic_DNA"/>
</dbReference>
<comment type="caution">
    <text evidence="1">The sequence shown here is derived from an EMBL/GenBank/DDBJ whole genome shotgun (WGS) entry which is preliminary data.</text>
</comment>
<evidence type="ECO:0000313" key="1">
    <source>
        <dbReference type="EMBL" id="KAK1868075.1"/>
    </source>
</evidence>
<organism evidence="1 2">
    <name type="scientific">Pyropia yezoensis</name>
    <name type="common">Susabi-nori</name>
    <name type="synonym">Porphyra yezoensis</name>
    <dbReference type="NCBI Taxonomy" id="2788"/>
    <lineage>
        <taxon>Eukaryota</taxon>
        <taxon>Rhodophyta</taxon>
        <taxon>Bangiophyceae</taxon>
        <taxon>Bangiales</taxon>
        <taxon>Bangiaceae</taxon>
        <taxon>Pyropia</taxon>
    </lineage>
</organism>
<protein>
    <submittedName>
        <fullName evidence="1">Uncharacterized protein</fullName>
    </submittedName>
</protein>
<keyword evidence="2" id="KW-1185">Reference proteome</keyword>
<gene>
    <name evidence="1" type="ORF">I4F81_010571</name>
</gene>
<name>A0ACC3CDC5_PYRYE</name>